<dbReference type="InterPro" id="IPR036291">
    <property type="entry name" value="NAD(P)-bd_dom_sf"/>
</dbReference>
<name>A0A7V3VS92_9BACT</name>
<dbReference type="InterPro" id="IPR001509">
    <property type="entry name" value="Epimerase_deHydtase"/>
</dbReference>
<comment type="caution">
    <text evidence="3">The sequence shown here is derived from an EMBL/GenBank/DDBJ whole genome shotgun (WGS) entry which is preliminary data.</text>
</comment>
<comment type="similarity">
    <text evidence="1">Belongs to the NAD(P)-dependent epimerase/dehydratase family.</text>
</comment>
<evidence type="ECO:0000259" key="2">
    <source>
        <dbReference type="Pfam" id="PF01370"/>
    </source>
</evidence>
<proteinExistence type="inferred from homology"/>
<dbReference type="Gene3D" id="3.40.50.720">
    <property type="entry name" value="NAD(P)-binding Rossmann-like Domain"/>
    <property type="match status" value="1"/>
</dbReference>
<sequence length="310" mass="34689">MTEKILITGGAGFIGSNITDELISKGMIPIVVDDLSSGNRVNVNKSAIFYECDIRDHDATEKIFQEQKPRYVIHTAAQISVSRSVREPIYDAGINIIGMMNLLDLCAKYNVEKFIFSSSGGVMYGDDPKVYPTPETVCPDPVSPYGIAKLAGEKYLKFYERERGLRYTALRYGNVYGPRQNPDGEAGVIAIFAKKMLKGERVTINGDGEYIRDYIYVMDVVDANVQALDKGDGEAFNIATGVAKSVNDVFKALKDRIHYEQEPVHGPARPGDLRRSVLDNSKALKILKWKPRYSFEEGISKTVSYFEERR</sequence>
<dbReference type="SUPFAM" id="SSF51735">
    <property type="entry name" value="NAD(P)-binding Rossmann-fold domains"/>
    <property type="match status" value="1"/>
</dbReference>
<accession>A0A7V3VS92</accession>
<dbReference type="Gene3D" id="3.90.25.10">
    <property type="entry name" value="UDP-galactose 4-epimerase, domain 1"/>
    <property type="match status" value="1"/>
</dbReference>
<organism evidence="3">
    <name type="scientific">Mesoaciditoga lauensis</name>
    <dbReference type="NCBI Taxonomy" id="1495039"/>
    <lineage>
        <taxon>Bacteria</taxon>
        <taxon>Thermotogati</taxon>
        <taxon>Thermotogota</taxon>
        <taxon>Thermotogae</taxon>
        <taxon>Mesoaciditogales</taxon>
        <taxon>Mesoaciditogaceae</taxon>
        <taxon>Mesoaciditoga</taxon>
    </lineage>
</organism>
<dbReference type="AlphaFoldDB" id="A0A7V3VS92"/>
<dbReference type="PANTHER" id="PTHR43000">
    <property type="entry name" value="DTDP-D-GLUCOSE 4,6-DEHYDRATASE-RELATED"/>
    <property type="match status" value="1"/>
</dbReference>
<evidence type="ECO:0000256" key="1">
    <source>
        <dbReference type="ARBA" id="ARBA00007637"/>
    </source>
</evidence>
<feature type="domain" description="NAD-dependent epimerase/dehydratase" evidence="2">
    <location>
        <begin position="5"/>
        <end position="239"/>
    </location>
</feature>
<dbReference type="EMBL" id="DTPE01000075">
    <property type="protein sequence ID" value="HGE74837.1"/>
    <property type="molecule type" value="Genomic_DNA"/>
</dbReference>
<evidence type="ECO:0000313" key="3">
    <source>
        <dbReference type="EMBL" id="HGE74837.1"/>
    </source>
</evidence>
<dbReference type="Pfam" id="PF01370">
    <property type="entry name" value="Epimerase"/>
    <property type="match status" value="1"/>
</dbReference>
<gene>
    <name evidence="3" type="ORF">ENX73_01770</name>
</gene>
<reference evidence="3" key="1">
    <citation type="journal article" date="2020" name="mSystems">
        <title>Genome- and Community-Level Interaction Insights into Carbon Utilization and Element Cycling Functions of Hydrothermarchaeota in Hydrothermal Sediment.</title>
        <authorList>
            <person name="Zhou Z."/>
            <person name="Liu Y."/>
            <person name="Xu W."/>
            <person name="Pan J."/>
            <person name="Luo Z.H."/>
            <person name="Li M."/>
        </authorList>
    </citation>
    <scope>NUCLEOTIDE SEQUENCE [LARGE SCALE GENOMIC DNA]</scope>
    <source>
        <strain evidence="3">SpSt-966</strain>
    </source>
</reference>
<protein>
    <submittedName>
        <fullName evidence="3">NAD-dependent epimerase/dehydratase family protein</fullName>
    </submittedName>
</protein>